<evidence type="ECO:0000256" key="1">
    <source>
        <dbReference type="SAM" id="MobiDB-lite"/>
    </source>
</evidence>
<feature type="compositionally biased region" description="Gly residues" evidence="1">
    <location>
        <begin position="9"/>
        <end position="27"/>
    </location>
</feature>
<protein>
    <submittedName>
        <fullName evidence="2">Uncharacterized protein</fullName>
    </submittedName>
</protein>
<feature type="compositionally biased region" description="Basic residues" evidence="1">
    <location>
        <begin position="63"/>
        <end position="74"/>
    </location>
</feature>
<dbReference type="GeneID" id="92088504"/>
<accession>A0ABR1W2R5</accession>
<proteinExistence type="predicted"/>
<dbReference type="Proteomes" id="UP001480595">
    <property type="component" value="Unassembled WGS sequence"/>
</dbReference>
<feature type="compositionally biased region" description="Basic and acidic residues" evidence="1">
    <location>
        <begin position="132"/>
        <end position="142"/>
    </location>
</feature>
<evidence type="ECO:0000313" key="2">
    <source>
        <dbReference type="EMBL" id="KAK8076760.1"/>
    </source>
</evidence>
<dbReference type="RefSeq" id="XP_066719719.1">
    <property type="nucleotide sequence ID" value="XM_066855441.1"/>
</dbReference>
<feature type="compositionally biased region" description="Basic and acidic residues" evidence="1">
    <location>
        <begin position="34"/>
        <end position="48"/>
    </location>
</feature>
<sequence>MLPSLSDGSDGGGGSRDGGDVGGGGDLGVSQNIERSRGRVHGSGDRHRVGLSHGGRGTDRRCRAGGHGHGHRGGGRRDRGGGGRHAGARARGGVLAHGRAGRGGVPGDDGGLGLALLDVNGGEGPGGCRGRRGGDGDGREGSDQASLDRCCGDSDGGVVSLCRHSCGLGHGQELRLDLRGVILLGRADGLIHGAASSSSGCQLHSDRWPNSVLQVQMGSLTAHWA</sequence>
<organism evidence="2 3">
    <name type="scientific">Apiospora phragmitis</name>
    <dbReference type="NCBI Taxonomy" id="2905665"/>
    <lineage>
        <taxon>Eukaryota</taxon>
        <taxon>Fungi</taxon>
        <taxon>Dikarya</taxon>
        <taxon>Ascomycota</taxon>
        <taxon>Pezizomycotina</taxon>
        <taxon>Sordariomycetes</taxon>
        <taxon>Xylariomycetidae</taxon>
        <taxon>Amphisphaeriales</taxon>
        <taxon>Apiosporaceae</taxon>
        <taxon>Apiospora</taxon>
    </lineage>
</organism>
<comment type="caution">
    <text evidence="2">The sequence shown here is derived from an EMBL/GenBank/DDBJ whole genome shotgun (WGS) entry which is preliminary data.</text>
</comment>
<evidence type="ECO:0000313" key="3">
    <source>
        <dbReference type="Proteomes" id="UP001480595"/>
    </source>
</evidence>
<name>A0ABR1W2R5_9PEZI</name>
<feature type="region of interest" description="Disordered" evidence="1">
    <location>
        <begin position="1"/>
        <end position="90"/>
    </location>
</feature>
<reference evidence="2 3" key="1">
    <citation type="submission" date="2023-01" db="EMBL/GenBank/DDBJ databases">
        <title>Analysis of 21 Apiospora genomes using comparative genomics revels a genus with tremendous synthesis potential of carbohydrate active enzymes and secondary metabolites.</title>
        <authorList>
            <person name="Sorensen T."/>
        </authorList>
    </citation>
    <scope>NUCLEOTIDE SEQUENCE [LARGE SCALE GENOMIC DNA]</scope>
    <source>
        <strain evidence="2 3">CBS 135458</strain>
    </source>
</reference>
<gene>
    <name evidence="2" type="ORF">PG994_004032</name>
</gene>
<keyword evidence="3" id="KW-1185">Reference proteome</keyword>
<feature type="region of interest" description="Disordered" evidence="1">
    <location>
        <begin position="123"/>
        <end position="143"/>
    </location>
</feature>
<dbReference type="EMBL" id="JAQQWL010000004">
    <property type="protein sequence ID" value="KAK8076760.1"/>
    <property type="molecule type" value="Genomic_DNA"/>
</dbReference>